<comment type="similarity">
    <text evidence="1">Belongs to the amidinotransferase family.</text>
</comment>
<keyword evidence="2" id="KW-0808">Transferase</keyword>
<dbReference type="GO" id="GO:0006601">
    <property type="term" value="P:creatine biosynthetic process"/>
    <property type="evidence" value="ECO:0007669"/>
    <property type="project" value="TreeGrafter"/>
</dbReference>
<name>A0A6J5LGZ4_9CAUD</name>
<dbReference type="InterPro" id="IPR033195">
    <property type="entry name" value="AmidinoTrfase"/>
</dbReference>
<organism evidence="3">
    <name type="scientific">uncultured Caudovirales phage</name>
    <dbReference type="NCBI Taxonomy" id="2100421"/>
    <lineage>
        <taxon>Viruses</taxon>
        <taxon>Duplodnaviria</taxon>
        <taxon>Heunggongvirae</taxon>
        <taxon>Uroviricota</taxon>
        <taxon>Caudoviricetes</taxon>
        <taxon>Peduoviridae</taxon>
        <taxon>Maltschvirus</taxon>
        <taxon>Maltschvirus maltsch</taxon>
    </lineage>
</organism>
<dbReference type="SUPFAM" id="SSF55909">
    <property type="entry name" value="Pentein"/>
    <property type="match status" value="1"/>
</dbReference>
<dbReference type="PANTHER" id="PTHR10488:SF1">
    <property type="entry name" value="GLYCINE AMIDINOTRANSFERASE, MITOCHONDRIAL"/>
    <property type="match status" value="1"/>
</dbReference>
<dbReference type="EMBL" id="LR796274">
    <property type="protein sequence ID" value="CAB4133435.1"/>
    <property type="molecule type" value="Genomic_DNA"/>
</dbReference>
<gene>
    <name evidence="3" type="ORF">UFOVP257_191</name>
</gene>
<reference evidence="3" key="1">
    <citation type="submission" date="2020-04" db="EMBL/GenBank/DDBJ databases">
        <authorList>
            <person name="Chiriac C."/>
            <person name="Salcher M."/>
            <person name="Ghai R."/>
            <person name="Kavagutti S V."/>
        </authorList>
    </citation>
    <scope>NUCLEOTIDE SEQUENCE</scope>
</reference>
<sequence>MIHSYNEWDSIKEIVVGRADFANWPSNDPVFSKESEKTTWTETPVPSGPVPDWIIDEANEDLDTLAMMLEKYGATVHRPKAINFQERGGMYNYCPRDRLLIHGNTIVDPAMMYPCRDMETEALEDIIYRADTVHIMPRDEDMVLDAANVLRLNDKMLYLESASGNRKAAKWLQHKFPEVQVEVCNFYSGVHIDSTIVPLREGLVLVNASRVNADNIPKVFNGWEVIWATDVVAQNFYEYPYASKWIALNMLVVDPSTVICDANQSNLIRMLELYKFTVIPLELRHSRTLGGGFHCVTLDLIRESNKYPY</sequence>
<keyword evidence="3" id="KW-0378">Hydrolase</keyword>
<dbReference type="PANTHER" id="PTHR10488">
    <property type="entry name" value="GLYCINE AMIDINOTRANSFERASE, MITOCHONDRIAL"/>
    <property type="match status" value="1"/>
</dbReference>
<protein>
    <submittedName>
        <fullName evidence="3">COG1834 N-Dimethylarginine dimethylaminohydrolase</fullName>
    </submittedName>
</protein>
<dbReference type="Gene3D" id="3.75.10.10">
    <property type="entry name" value="L-arginine/glycine Amidinotransferase, Chain A"/>
    <property type="match status" value="1"/>
</dbReference>
<accession>A0A6J5LGZ4</accession>
<evidence type="ECO:0000256" key="2">
    <source>
        <dbReference type="ARBA" id="ARBA00022679"/>
    </source>
</evidence>
<evidence type="ECO:0000256" key="1">
    <source>
        <dbReference type="ARBA" id="ARBA00006943"/>
    </source>
</evidence>
<evidence type="ECO:0000313" key="3">
    <source>
        <dbReference type="EMBL" id="CAB4133435.1"/>
    </source>
</evidence>
<dbReference type="GO" id="GO:0016787">
    <property type="term" value="F:hydrolase activity"/>
    <property type="evidence" value="ECO:0007669"/>
    <property type="project" value="UniProtKB-KW"/>
</dbReference>
<dbReference type="GO" id="GO:0015068">
    <property type="term" value="F:glycine amidinotransferase activity"/>
    <property type="evidence" value="ECO:0007669"/>
    <property type="project" value="TreeGrafter"/>
</dbReference>
<proteinExistence type="inferred from homology"/>